<dbReference type="RefSeq" id="WP_148284221.1">
    <property type="nucleotide sequence ID" value="NZ_BAABIH010000001.1"/>
</dbReference>
<dbReference type="EMBL" id="CP045529">
    <property type="protein sequence ID" value="QFU97433.1"/>
    <property type="molecule type" value="Genomic_DNA"/>
</dbReference>
<sequence>MAASSPLVAHGGGGALTGSLWLPDPPVQALVLMHPGSGPSDRDNDVFFPPIRTALLAAGAAVASYDKRGVGESAGSWLTAGIPDQADDAVAGLAVARRALAETLDDAAPVPVVLFGHSQGGWVVLEAAGRTRVEGVVTSSGPAVTPGEQERFSTATTLRLAGRPDAEADAARAVFDGLMALAERGAGYDDARAWSDGPGRRELLDRLADLGAFVPPSREIWDLAVLLVGHDPAAALRGLDVPLLAVFGGDDGVVPVERSVAVLHETVRPDLLDVAVLPGGDHRLQDGADVFVPGYPDVVVDFVRRVAHR</sequence>
<proteinExistence type="predicted"/>
<keyword evidence="3" id="KW-1185">Reference proteome</keyword>
<reference evidence="2 3" key="1">
    <citation type="submission" date="2019-10" db="EMBL/GenBank/DDBJ databases">
        <title>Genome sequence of Luteimicrobium xylanilyticum HY-24.</title>
        <authorList>
            <person name="Kim D.Y."/>
            <person name="Park H.-Y."/>
        </authorList>
    </citation>
    <scope>NUCLEOTIDE SEQUENCE [LARGE SCALE GENOMIC DNA]</scope>
    <source>
        <strain evidence="2 3">HY-24</strain>
    </source>
</reference>
<dbReference type="Pfam" id="PF12146">
    <property type="entry name" value="Hydrolase_4"/>
    <property type="match status" value="1"/>
</dbReference>
<dbReference type="GO" id="GO:0052689">
    <property type="term" value="F:carboxylic ester hydrolase activity"/>
    <property type="evidence" value="ECO:0007669"/>
    <property type="project" value="TreeGrafter"/>
</dbReference>
<dbReference type="InterPro" id="IPR022742">
    <property type="entry name" value="Hydrolase_4"/>
</dbReference>
<organism evidence="2 3">
    <name type="scientific">Luteimicrobium xylanilyticum</name>
    <dbReference type="NCBI Taxonomy" id="1133546"/>
    <lineage>
        <taxon>Bacteria</taxon>
        <taxon>Bacillati</taxon>
        <taxon>Actinomycetota</taxon>
        <taxon>Actinomycetes</taxon>
        <taxon>Micrococcales</taxon>
        <taxon>Luteimicrobium</taxon>
    </lineage>
</organism>
<dbReference type="InterPro" id="IPR053145">
    <property type="entry name" value="AB_hydrolase_Est10"/>
</dbReference>
<feature type="domain" description="Serine aminopeptidase S33" evidence="1">
    <location>
        <begin position="52"/>
        <end position="284"/>
    </location>
</feature>
<dbReference type="AlphaFoldDB" id="A0A5P9Q7M0"/>
<dbReference type="KEGG" id="lxl:KDY119_00931"/>
<name>A0A5P9Q7M0_9MICO</name>
<evidence type="ECO:0000313" key="2">
    <source>
        <dbReference type="EMBL" id="QFU97433.1"/>
    </source>
</evidence>
<dbReference type="PANTHER" id="PTHR43265">
    <property type="entry name" value="ESTERASE ESTD"/>
    <property type="match status" value="1"/>
</dbReference>
<evidence type="ECO:0000259" key="1">
    <source>
        <dbReference type="Pfam" id="PF12146"/>
    </source>
</evidence>
<dbReference type="PANTHER" id="PTHR43265:SF1">
    <property type="entry name" value="ESTERASE ESTD"/>
    <property type="match status" value="1"/>
</dbReference>
<dbReference type="Proteomes" id="UP000326702">
    <property type="component" value="Chromosome"/>
</dbReference>
<dbReference type="InterPro" id="IPR029058">
    <property type="entry name" value="AB_hydrolase_fold"/>
</dbReference>
<dbReference type="OrthoDB" id="9765647at2"/>
<dbReference type="SUPFAM" id="SSF53474">
    <property type="entry name" value="alpha/beta-Hydrolases"/>
    <property type="match status" value="1"/>
</dbReference>
<protein>
    <recommendedName>
        <fullName evidence="1">Serine aminopeptidase S33 domain-containing protein</fullName>
    </recommendedName>
</protein>
<gene>
    <name evidence="2" type="ORF">KDY119_00931</name>
</gene>
<dbReference type="Gene3D" id="3.40.50.1820">
    <property type="entry name" value="alpha/beta hydrolase"/>
    <property type="match status" value="1"/>
</dbReference>
<evidence type="ECO:0000313" key="3">
    <source>
        <dbReference type="Proteomes" id="UP000326702"/>
    </source>
</evidence>
<accession>A0A5P9Q7M0</accession>